<keyword evidence="2" id="KW-1185">Reference proteome</keyword>
<gene>
    <name evidence="1" type="ORF">KSF_006080</name>
</gene>
<proteinExistence type="predicted"/>
<evidence type="ECO:0000313" key="1">
    <source>
        <dbReference type="EMBL" id="GHO90560.1"/>
    </source>
</evidence>
<comment type="caution">
    <text evidence="1">The sequence shown here is derived from an EMBL/GenBank/DDBJ whole genome shotgun (WGS) entry which is preliminary data.</text>
</comment>
<sequence length="1160" mass="128504">MTSILMVPIHLDALLLKQDQLLAAAMADFSRLPYSNHVQDVNAAVANISEDVLSPPFEDQNLYVKAGIHLHWALPDTLTRGKHTADGTDFPAVPNRWLVVRSRREAGKQESIEKAWVVESDYLYPDGVAAGSISIPFSPTPAQGKYRPFRYQGRSVPLEQWQAQDTQAEYLEKLTAVGYGEPTFAAFYPNCHSVFGLYDGDVAELSDGLQYDVIGWYSQPAQDYLALFVRDVIAAAKGVMPGVEALQAAIAEQLRWTVALQSDQEFPQQTICYARLNFDLSSQHPDDETTSTITVAVGNTGTEALSAYLASTIDATQKAVIEDQLEALQLADRLAHRQLDIGAKFVQARHEKGFAALQGGSLWTIKADTDPSASADAPMTQEQLAIVLPDDMAQVLNRLNLLQRSYDQSMQNIACMRKQLFADWYKYMLSTYPPDDAREDYPDIDEIRYFIEGRDLMPLQQTMDAAGQLSFTADGVPISSGASSSLAAQLVQAINDLLGMLAIFNASDAIKKAKMTYTLKQMPAPRYWQPAEPVLLLLGPVVQPNERHGQDGLLACQILPDATVQDLLPRQFATIRAMIDKSSGEEGAAGFNTWTRQPWNPFLLEWVVEVFPLNDQGNLHPETEEYQQGFITSNYTLPENQPDLSPLPARTLVKAANVYSGTSILTSYAQSNLKELVAAYVQDPQVDTTTDTYRQIKAAYDLLSASNFYSLSQALSGFNEALLMHKQTRQLALSDPLGFDDYQVFTQSVGNDVQWENKSAPQPLWDFNPIRSGAMSILRLRLVDTFGQVRDLDWSNIITTEQMSDPQSANRVMLPPRLMQPSCLNFRWLTAATDEQEMNDHPATTPICGWVLPNNLDNSLLIYDNQGKILGIINQRAIWDSQAPGFPNMTVDAIANPHLRQMVRYLLNQGETFLSNFISVLDSGLANIDPENFAQHQDLALLIGRPIALVRASLSLELQGLPAIHQGWNNFRQDLRRTTRDTNGFSDVVFPIRLGEYQQLNDGLVGYWKEQGDGYADDMFYAPQSDPIADAHIKTHADHPAPLQQTLEAPPTIVSMLVDPRGSVHATCGILPVKGITIPPDQYATALQAIEVLFLSTPIVTDRGKINLPLPVEAGYSWSWAASGQTTEIGNVTLEATFSAQQEIREGWLKLSAAESSTQP</sequence>
<organism evidence="1 2">
    <name type="scientific">Reticulibacter mediterranei</name>
    <dbReference type="NCBI Taxonomy" id="2778369"/>
    <lineage>
        <taxon>Bacteria</taxon>
        <taxon>Bacillati</taxon>
        <taxon>Chloroflexota</taxon>
        <taxon>Ktedonobacteria</taxon>
        <taxon>Ktedonobacterales</taxon>
        <taxon>Reticulibacteraceae</taxon>
        <taxon>Reticulibacter</taxon>
    </lineage>
</organism>
<reference evidence="1" key="1">
    <citation type="submission" date="2020-10" db="EMBL/GenBank/DDBJ databases">
        <title>Taxonomic study of unclassified bacteria belonging to the class Ktedonobacteria.</title>
        <authorList>
            <person name="Yabe S."/>
            <person name="Wang C.M."/>
            <person name="Zheng Y."/>
            <person name="Sakai Y."/>
            <person name="Cavaletti L."/>
            <person name="Monciardini P."/>
            <person name="Donadio S."/>
        </authorList>
    </citation>
    <scope>NUCLEOTIDE SEQUENCE</scope>
    <source>
        <strain evidence="1">ID150040</strain>
    </source>
</reference>
<dbReference type="EMBL" id="BNJK01000001">
    <property type="protein sequence ID" value="GHO90560.1"/>
    <property type="molecule type" value="Genomic_DNA"/>
</dbReference>
<protein>
    <submittedName>
        <fullName evidence="1">Uncharacterized protein</fullName>
    </submittedName>
</protein>
<name>A0A8J3IDQ1_9CHLR</name>
<dbReference type="Proteomes" id="UP000597444">
    <property type="component" value="Unassembled WGS sequence"/>
</dbReference>
<accession>A0A8J3IDQ1</accession>
<dbReference type="AlphaFoldDB" id="A0A8J3IDQ1"/>
<dbReference type="RefSeq" id="WP_220201513.1">
    <property type="nucleotide sequence ID" value="NZ_BNJK01000001.1"/>
</dbReference>
<evidence type="ECO:0000313" key="2">
    <source>
        <dbReference type="Proteomes" id="UP000597444"/>
    </source>
</evidence>